<dbReference type="Pfam" id="PF02023">
    <property type="entry name" value="SCAN"/>
    <property type="match status" value="1"/>
</dbReference>
<evidence type="ECO:0000256" key="5">
    <source>
        <dbReference type="ARBA" id="ARBA00022737"/>
    </source>
</evidence>
<keyword evidence="7" id="KW-0862">Zinc</keyword>
<keyword evidence="8" id="KW-0805">Transcription regulation</keyword>
<dbReference type="InterPro" id="IPR013087">
    <property type="entry name" value="Znf_C2H2_type"/>
</dbReference>
<feature type="domain" description="KRAB" evidence="16">
    <location>
        <begin position="236"/>
        <end position="314"/>
    </location>
</feature>
<keyword evidence="9" id="KW-0238">DNA-binding</keyword>
<dbReference type="SUPFAM" id="SSF109640">
    <property type="entry name" value="KRAB domain (Kruppel-associated box)"/>
    <property type="match status" value="1"/>
</dbReference>
<dbReference type="SMART" id="SM00349">
    <property type="entry name" value="KRAB"/>
    <property type="match status" value="1"/>
</dbReference>
<dbReference type="GeneTree" id="ENSGT00940000154715"/>
<dbReference type="PANTHER" id="PTHR23235">
    <property type="entry name" value="KRUEPPEL-LIKE TRANSCRIPTION FACTOR"/>
    <property type="match status" value="1"/>
</dbReference>
<dbReference type="InterPro" id="IPR036051">
    <property type="entry name" value="KRAB_dom_sf"/>
</dbReference>
<dbReference type="FunFam" id="3.30.160.60:FF:000176">
    <property type="entry name" value="zinc finger protein 70"/>
    <property type="match status" value="1"/>
</dbReference>
<organism evidence="17 18">
    <name type="scientific">Laticauda laticaudata</name>
    <name type="common">Blue-ringed sea krait</name>
    <name type="synonym">Blue-lipped sea krait</name>
    <dbReference type="NCBI Taxonomy" id="8630"/>
    <lineage>
        <taxon>Eukaryota</taxon>
        <taxon>Metazoa</taxon>
        <taxon>Chordata</taxon>
        <taxon>Craniata</taxon>
        <taxon>Vertebrata</taxon>
        <taxon>Euteleostomi</taxon>
        <taxon>Lepidosauria</taxon>
        <taxon>Squamata</taxon>
        <taxon>Bifurcata</taxon>
        <taxon>Unidentata</taxon>
        <taxon>Episquamata</taxon>
        <taxon>Toxicofera</taxon>
        <taxon>Serpentes</taxon>
        <taxon>Colubroidea</taxon>
        <taxon>Elapidae</taxon>
        <taxon>Laticaudinae</taxon>
        <taxon>Laticauda</taxon>
    </lineage>
</organism>
<keyword evidence="3" id="KW-0597">Phosphoprotein</keyword>
<dbReference type="InterPro" id="IPR003309">
    <property type="entry name" value="SCAN_dom"/>
</dbReference>
<dbReference type="FunFam" id="3.30.160.60:FF:000446">
    <property type="entry name" value="Zinc finger protein"/>
    <property type="match status" value="1"/>
</dbReference>
<dbReference type="SMART" id="SM00355">
    <property type="entry name" value="ZnF_C2H2"/>
    <property type="match status" value="11"/>
</dbReference>
<evidence type="ECO:0000256" key="6">
    <source>
        <dbReference type="ARBA" id="ARBA00022771"/>
    </source>
</evidence>
<evidence type="ECO:0000313" key="17">
    <source>
        <dbReference type="Ensembl" id="ENSLLTP00000005444.1"/>
    </source>
</evidence>
<comment type="subcellular location">
    <subcellularLocation>
        <location evidence="1">Nucleus</location>
    </subcellularLocation>
</comment>
<name>A0A8C5RLU6_LATLA</name>
<feature type="domain" description="C2H2-type" evidence="14">
    <location>
        <begin position="594"/>
        <end position="621"/>
    </location>
</feature>
<dbReference type="PANTHER" id="PTHR23235:SF142">
    <property type="entry name" value="ZINC FINGER PROTEIN 384"/>
    <property type="match status" value="1"/>
</dbReference>
<dbReference type="GO" id="GO:0000981">
    <property type="term" value="F:DNA-binding transcription factor activity, RNA polymerase II-specific"/>
    <property type="evidence" value="ECO:0007669"/>
    <property type="project" value="TreeGrafter"/>
</dbReference>
<evidence type="ECO:0000256" key="12">
    <source>
        <dbReference type="PROSITE-ProRule" id="PRU00042"/>
    </source>
</evidence>
<dbReference type="CDD" id="cd07765">
    <property type="entry name" value="KRAB_A-box"/>
    <property type="match status" value="1"/>
</dbReference>
<protein>
    <submittedName>
        <fullName evidence="17">Uncharacterized protein</fullName>
    </submittedName>
</protein>
<evidence type="ECO:0000256" key="10">
    <source>
        <dbReference type="ARBA" id="ARBA00023163"/>
    </source>
</evidence>
<dbReference type="PROSITE" id="PS50804">
    <property type="entry name" value="SCAN_BOX"/>
    <property type="match status" value="1"/>
</dbReference>
<feature type="domain" description="C2H2-type" evidence="14">
    <location>
        <begin position="426"/>
        <end position="453"/>
    </location>
</feature>
<evidence type="ECO:0000259" key="14">
    <source>
        <dbReference type="PROSITE" id="PS50157"/>
    </source>
</evidence>
<dbReference type="PROSITE" id="PS50157">
    <property type="entry name" value="ZINC_FINGER_C2H2_2"/>
    <property type="match status" value="11"/>
</dbReference>
<dbReference type="GO" id="GO:0000978">
    <property type="term" value="F:RNA polymerase II cis-regulatory region sequence-specific DNA binding"/>
    <property type="evidence" value="ECO:0007669"/>
    <property type="project" value="TreeGrafter"/>
</dbReference>
<dbReference type="Ensembl" id="ENSLLTT00000005662.1">
    <property type="protein sequence ID" value="ENSLLTP00000005444.1"/>
    <property type="gene ID" value="ENSLLTG00000004165.1"/>
</dbReference>
<dbReference type="Proteomes" id="UP000694406">
    <property type="component" value="Unplaced"/>
</dbReference>
<dbReference type="PROSITE" id="PS00028">
    <property type="entry name" value="ZINC_FINGER_C2H2_1"/>
    <property type="match status" value="10"/>
</dbReference>
<dbReference type="InterPro" id="IPR001909">
    <property type="entry name" value="KRAB"/>
</dbReference>
<dbReference type="SUPFAM" id="SSF57667">
    <property type="entry name" value="beta-beta-alpha zinc fingers"/>
    <property type="match status" value="6"/>
</dbReference>
<feature type="domain" description="C2H2-type" evidence="14">
    <location>
        <begin position="622"/>
        <end position="649"/>
    </location>
</feature>
<feature type="domain" description="C2H2-type" evidence="14">
    <location>
        <begin position="566"/>
        <end position="593"/>
    </location>
</feature>
<accession>A0A8C5RLU6</accession>
<dbReference type="FunFam" id="3.30.160.60:FF:002090">
    <property type="entry name" value="Zinc finger protein 473"/>
    <property type="match status" value="1"/>
</dbReference>
<evidence type="ECO:0000256" key="9">
    <source>
        <dbReference type="ARBA" id="ARBA00023125"/>
    </source>
</evidence>
<dbReference type="InterPro" id="IPR036236">
    <property type="entry name" value="Znf_C2H2_sf"/>
</dbReference>
<evidence type="ECO:0000256" key="11">
    <source>
        <dbReference type="ARBA" id="ARBA00023242"/>
    </source>
</evidence>
<feature type="domain" description="C2H2-type" evidence="14">
    <location>
        <begin position="510"/>
        <end position="537"/>
    </location>
</feature>
<evidence type="ECO:0000256" key="8">
    <source>
        <dbReference type="ARBA" id="ARBA00023015"/>
    </source>
</evidence>
<reference evidence="17" key="2">
    <citation type="submission" date="2025-09" db="UniProtKB">
        <authorList>
            <consortium name="Ensembl"/>
        </authorList>
    </citation>
    <scope>IDENTIFICATION</scope>
</reference>
<dbReference type="SMART" id="SM00431">
    <property type="entry name" value="SCAN"/>
    <property type="match status" value="1"/>
</dbReference>
<feature type="domain" description="C2H2-type" evidence="14">
    <location>
        <begin position="538"/>
        <end position="565"/>
    </location>
</feature>
<evidence type="ECO:0000256" key="2">
    <source>
        <dbReference type="ARBA" id="ARBA00006991"/>
    </source>
</evidence>
<evidence type="ECO:0000259" key="15">
    <source>
        <dbReference type="PROSITE" id="PS50804"/>
    </source>
</evidence>
<feature type="domain" description="C2H2-type" evidence="14">
    <location>
        <begin position="342"/>
        <end position="369"/>
    </location>
</feature>
<evidence type="ECO:0000259" key="16">
    <source>
        <dbReference type="PROSITE" id="PS50805"/>
    </source>
</evidence>
<sequence>MALENLATPLVNRKTCEDPWVHFGAVLETRKKMEGQPPVDAEIRKGPPVAWPCSCGRNEAMNPGQKSHEEASNSSEVPCFYFTKVQFQEGSRPRDVCTQLHYLCRQWLQPEKHTKAEMLDLVLLEQLLAVLPPEMAKWVRECGAVTSSQAVSLAEGFLLTQEEENMQEELQKCVEAVTEYPKGKKDSFRPSQDLLFRENFQEDQSQDATQESRKLSLEFLESLLCAGTEPLLPDIVSFEEVAVYFSEEEWSQLDADQKELYRKVMLENSRNLFSLGFNGQENKNCKEERQAIHSKEGGRKCVDQMQPKSGEAKQSQSEIKKSLPWVSWLPKSTVIDMGERPYKSMECGKRINKSDHLVSHKKTHSEEKRFTCMECGKTFSYNYYLIRHQRIHTGERPYKCTECGKNFTHSSHLNTHRRIHTGEKPYQCMDCDETFCYYNTFISHQRIHTGEKPYQCMECGKAFTTSRNLDFHNLIHTGEKPYQCMECGKSFRKSDNLNTHRRIHTGEKPYQCMECNETFCYSKTLKTHQRNHRGERPYKCMECGKTFTCSSSLKSHNLIHTGEKPYQCMECGKTFTRNTSLNIHKRIHTGEKPYQCMECGKTFTRNTSLNIHKRIHTGEKPYQCMECGKTFCNSKSFIIHQRNHTERPYKCM</sequence>
<dbReference type="FunFam" id="3.30.160.60:FF:000862">
    <property type="entry name" value="zinc finger protein 697"/>
    <property type="match status" value="1"/>
</dbReference>
<dbReference type="Gene3D" id="6.10.140.140">
    <property type="match status" value="1"/>
</dbReference>
<keyword evidence="6 12" id="KW-0863">Zinc-finger</keyword>
<keyword evidence="5" id="KW-0677">Repeat</keyword>
<dbReference type="SUPFAM" id="SSF47353">
    <property type="entry name" value="Retrovirus capsid dimerization domain-like"/>
    <property type="match status" value="1"/>
</dbReference>
<dbReference type="FunFam" id="3.30.160.60:FF:001787">
    <property type="entry name" value="Zinc finger protein 619"/>
    <property type="match status" value="1"/>
</dbReference>
<keyword evidence="4" id="KW-0479">Metal-binding</keyword>
<dbReference type="Gene3D" id="3.30.160.60">
    <property type="entry name" value="Classic Zinc Finger"/>
    <property type="match status" value="11"/>
</dbReference>
<keyword evidence="11" id="KW-0539">Nucleus</keyword>
<evidence type="ECO:0000256" key="1">
    <source>
        <dbReference type="ARBA" id="ARBA00004123"/>
    </source>
</evidence>
<dbReference type="InterPro" id="IPR038269">
    <property type="entry name" value="SCAN_sf"/>
</dbReference>
<dbReference type="Pfam" id="PF00096">
    <property type="entry name" value="zf-C2H2"/>
    <property type="match status" value="9"/>
</dbReference>
<evidence type="ECO:0000256" key="13">
    <source>
        <dbReference type="SAM" id="MobiDB-lite"/>
    </source>
</evidence>
<keyword evidence="18" id="KW-1185">Reference proteome</keyword>
<comment type="similarity">
    <text evidence="2">Belongs to the krueppel C2H2-type zinc-finger protein family.</text>
</comment>
<dbReference type="GO" id="GO:0031981">
    <property type="term" value="C:nuclear lumen"/>
    <property type="evidence" value="ECO:0007669"/>
    <property type="project" value="UniProtKB-ARBA"/>
</dbReference>
<dbReference type="Pfam" id="PF01352">
    <property type="entry name" value="KRAB"/>
    <property type="match status" value="1"/>
</dbReference>
<dbReference type="FunFam" id="3.30.160.60:FF:000624">
    <property type="entry name" value="zinc finger protein 697"/>
    <property type="match status" value="1"/>
</dbReference>
<evidence type="ECO:0000256" key="3">
    <source>
        <dbReference type="ARBA" id="ARBA00022553"/>
    </source>
</evidence>
<feature type="region of interest" description="Disordered" evidence="13">
    <location>
        <begin position="296"/>
        <end position="317"/>
    </location>
</feature>
<feature type="domain" description="C2H2-type" evidence="14">
    <location>
        <begin position="454"/>
        <end position="481"/>
    </location>
</feature>
<dbReference type="FunFam" id="3.30.160.60:FF:002343">
    <property type="entry name" value="Zinc finger protein 33A"/>
    <property type="match status" value="3"/>
</dbReference>
<feature type="domain" description="C2H2-type" evidence="14">
    <location>
        <begin position="482"/>
        <end position="509"/>
    </location>
</feature>
<evidence type="ECO:0000256" key="7">
    <source>
        <dbReference type="ARBA" id="ARBA00022833"/>
    </source>
</evidence>
<reference evidence="17" key="1">
    <citation type="submission" date="2025-08" db="UniProtKB">
        <authorList>
            <consortium name="Ensembl"/>
        </authorList>
    </citation>
    <scope>IDENTIFICATION</scope>
</reference>
<dbReference type="Gene3D" id="1.10.4020.10">
    <property type="entry name" value="DNA breaking-rejoining enzymes"/>
    <property type="match status" value="1"/>
</dbReference>
<evidence type="ECO:0000313" key="18">
    <source>
        <dbReference type="Proteomes" id="UP000694406"/>
    </source>
</evidence>
<feature type="domain" description="SCAN box" evidence="15">
    <location>
        <begin position="82"/>
        <end position="157"/>
    </location>
</feature>
<feature type="domain" description="C2H2-type" evidence="14">
    <location>
        <begin position="370"/>
        <end position="397"/>
    </location>
</feature>
<dbReference type="GO" id="GO:0008270">
    <property type="term" value="F:zinc ion binding"/>
    <property type="evidence" value="ECO:0007669"/>
    <property type="project" value="UniProtKB-KW"/>
</dbReference>
<dbReference type="AlphaFoldDB" id="A0A8C5RLU6"/>
<feature type="domain" description="C2H2-type" evidence="14">
    <location>
        <begin position="398"/>
        <end position="425"/>
    </location>
</feature>
<evidence type="ECO:0000256" key="4">
    <source>
        <dbReference type="ARBA" id="ARBA00022723"/>
    </source>
</evidence>
<dbReference type="FunFam" id="3.30.160.60:FF:003937">
    <property type="match status" value="2"/>
</dbReference>
<keyword evidence="10" id="KW-0804">Transcription</keyword>
<proteinExistence type="inferred from homology"/>
<dbReference type="PROSITE" id="PS50805">
    <property type="entry name" value="KRAB"/>
    <property type="match status" value="1"/>
</dbReference>